<evidence type="ECO:0000313" key="1">
    <source>
        <dbReference type="EMBL" id="MBB5060838.1"/>
    </source>
</evidence>
<organism evidence="1 2">
    <name type="scientific">Granulicella aggregans</name>
    <dbReference type="NCBI Taxonomy" id="474949"/>
    <lineage>
        <taxon>Bacteria</taxon>
        <taxon>Pseudomonadati</taxon>
        <taxon>Acidobacteriota</taxon>
        <taxon>Terriglobia</taxon>
        <taxon>Terriglobales</taxon>
        <taxon>Acidobacteriaceae</taxon>
        <taxon>Granulicella</taxon>
    </lineage>
</organism>
<dbReference type="EMBL" id="JACHIP010000020">
    <property type="protein sequence ID" value="MBB5060838.1"/>
    <property type="molecule type" value="Genomic_DNA"/>
</dbReference>
<dbReference type="Proteomes" id="UP000540989">
    <property type="component" value="Unassembled WGS sequence"/>
</dbReference>
<accession>A0A7W7ZJE8</accession>
<comment type="caution">
    <text evidence="1">The sequence shown here is derived from an EMBL/GenBank/DDBJ whole genome shotgun (WGS) entry which is preliminary data.</text>
</comment>
<sequence length="28" mass="3293">MLHYFDRKTMTAIPLRAAHLFSFSHTLS</sequence>
<proteinExistence type="predicted"/>
<dbReference type="AlphaFoldDB" id="A0A7W7ZJE8"/>
<gene>
    <name evidence="1" type="ORF">HDF16_005574</name>
</gene>
<reference evidence="1 2" key="1">
    <citation type="submission" date="2020-08" db="EMBL/GenBank/DDBJ databases">
        <title>Genomic Encyclopedia of Type Strains, Phase IV (KMG-V): Genome sequencing to study the core and pangenomes of soil and plant-associated prokaryotes.</title>
        <authorList>
            <person name="Whitman W."/>
        </authorList>
    </citation>
    <scope>NUCLEOTIDE SEQUENCE [LARGE SCALE GENOMIC DNA]</scope>
    <source>
        <strain evidence="1 2">M8UP14</strain>
    </source>
</reference>
<keyword evidence="2" id="KW-1185">Reference proteome</keyword>
<protein>
    <submittedName>
        <fullName evidence="1">Uncharacterized protein</fullName>
    </submittedName>
</protein>
<name>A0A7W7ZJE8_9BACT</name>
<evidence type="ECO:0000313" key="2">
    <source>
        <dbReference type="Proteomes" id="UP000540989"/>
    </source>
</evidence>